<dbReference type="InterPro" id="IPR036259">
    <property type="entry name" value="MFS_trans_sf"/>
</dbReference>
<dbReference type="InterPro" id="IPR020846">
    <property type="entry name" value="MFS_dom"/>
</dbReference>
<evidence type="ECO:0000313" key="5">
    <source>
        <dbReference type="EMBL" id="KAJ8980584.1"/>
    </source>
</evidence>
<feature type="transmembrane region" description="Helical" evidence="3">
    <location>
        <begin position="159"/>
        <end position="183"/>
    </location>
</feature>
<gene>
    <name evidence="5" type="ORF">NQ317_018711</name>
</gene>
<evidence type="ECO:0000256" key="1">
    <source>
        <dbReference type="ARBA" id="ARBA00004141"/>
    </source>
</evidence>
<feature type="transmembrane region" description="Helical" evidence="3">
    <location>
        <begin position="107"/>
        <end position="127"/>
    </location>
</feature>
<accession>A0ABQ9JQM6</accession>
<dbReference type="InterPro" id="IPR011701">
    <property type="entry name" value="MFS"/>
</dbReference>
<evidence type="ECO:0000313" key="6">
    <source>
        <dbReference type="Proteomes" id="UP001162164"/>
    </source>
</evidence>
<keyword evidence="3" id="KW-0472">Membrane</keyword>
<sequence length="269" mass="30037">MSSEKEDAKNNVTERLLEKAERQTKNRRWIYEKRERGRTSVVLLEAKKNEKTMEKYELVPPDGDWGWLVLFGATLVNVLVPGTIKSFGVLFVEFLEAFESSPAEGMWIPALCYFLYSSLGPISSILSVKYSYRLVTVLGGISAAAGMILSFWANSVYYLYFTYGVLVGCGAGLSFPPTVYIVCSYFVKLRGVANGICISGSAFGSILIPPLLRLLLVTYGYRGACLIMGGITLNVFVAALFYDKVELHMKKVPKKLKMKMKMSRCRQSS</sequence>
<feature type="transmembrane region" description="Helical" evidence="3">
    <location>
        <begin position="65"/>
        <end position="87"/>
    </location>
</feature>
<dbReference type="Proteomes" id="UP001162164">
    <property type="component" value="Unassembled WGS sequence"/>
</dbReference>
<evidence type="ECO:0000256" key="3">
    <source>
        <dbReference type="SAM" id="Phobius"/>
    </source>
</evidence>
<feature type="domain" description="Major facilitator superfamily (MFS) profile" evidence="4">
    <location>
        <begin position="66"/>
        <end position="269"/>
    </location>
</feature>
<name>A0ABQ9JQM6_9CUCU</name>
<feature type="transmembrane region" description="Helical" evidence="3">
    <location>
        <begin position="195"/>
        <end position="215"/>
    </location>
</feature>
<evidence type="ECO:0000259" key="4">
    <source>
        <dbReference type="PROSITE" id="PS50850"/>
    </source>
</evidence>
<evidence type="ECO:0000256" key="2">
    <source>
        <dbReference type="SAM" id="MobiDB-lite"/>
    </source>
</evidence>
<dbReference type="InterPro" id="IPR050327">
    <property type="entry name" value="Proton-linked_MCT"/>
</dbReference>
<keyword evidence="6" id="KW-1185">Reference proteome</keyword>
<dbReference type="SUPFAM" id="SSF103473">
    <property type="entry name" value="MFS general substrate transporter"/>
    <property type="match status" value="1"/>
</dbReference>
<feature type="transmembrane region" description="Helical" evidence="3">
    <location>
        <begin position="134"/>
        <end position="153"/>
    </location>
</feature>
<comment type="subcellular location">
    <subcellularLocation>
        <location evidence="1">Membrane</location>
        <topology evidence="1">Multi-pass membrane protein</topology>
    </subcellularLocation>
</comment>
<dbReference type="PANTHER" id="PTHR11360:SF293">
    <property type="entry name" value="HERMES, ISOFORM A"/>
    <property type="match status" value="1"/>
</dbReference>
<feature type="region of interest" description="Disordered" evidence="2">
    <location>
        <begin position="1"/>
        <end position="23"/>
    </location>
</feature>
<organism evidence="5 6">
    <name type="scientific">Molorchus minor</name>
    <dbReference type="NCBI Taxonomy" id="1323400"/>
    <lineage>
        <taxon>Eukaryota</taxon>
        <taxon>Metazoa</taxon>
        <taxon>Ecdysozoa</taxon>
        <taxon>Arthropoda</taxon>
        <taxon>Hexapoda</taxon>
        <taxon>Insecta</taxon>
        <taxon>Pterygota</taxon>
        <taxon>Neoptera</taxon>
        <taxon>Endopterygota</taxon>
        <taxon>Coleoptera</taxon>
        <taxon>Polyphaga</taxon>
        <taxon>Cucujiformia</taxon>
        <taxon>Chrysomeloidea</taxon>
        <taxon>Cerambycidae</taxon>
        <taxon>Lamiinae</taxon>
        <taxon>Monochamini</taxon>
        <taxon>Molorchus</taxon>
    </lineage>
</organism>
<comment type="caution">
    <text evidence="5">The sequence shown here is derived from an EMBL/GenBank/DDBJ whole genome shotgun (WGS) entry which is preliminary data.</text>
</comment>
<dbReference type="Pfam" id="PF07690">
    <property type="entry name" value="MFS_1"/>
    <property type="match status" value="1"/>
</dbReference>
<dbReference type="PANTHER" id="PTHR11360">
    <property type="entry name" value="MONOCARBOXYLATE TRANSPORTER"/>
    <property type="match status" value="1"/>
</dbReference>
<keyword evidence="3" id="KW-0812">Transmembrane</keyword>
<feature type="transmembrane region" description="Helical" evidence="3">
    <location>
        <begin position="221"/>
        <end position="242"/>
    </location>
</feature>
<keyword evidence="3" id="KW-1133">Transmembrane helix</keyword>
<dbReference type="PROSITE" id="PS50850">
    <property type="entry name" value="MFS"/>
    <property type="match status" value="1"/>
</dbReference>
<dbReference type="EMBL" id="JAPWTJ010000251">
    <property type="protein sequence ID" value="KAJ8980584.1"/>
    <property type="molecule type" value="Genomic_DNA"/>
</dbReference>
<proteinExistence type="predicted"/>
<protein>
    <recommendedName>
        <fullName evidence="4">Major facilitator superfamily (MFS) profile domain-containing protein</fullName>
    </recommendedName>
</protein>
<reference evidence="5" key="1">
    <citation type="journal article" date="2023" name="Insect Mol. Biol.">
        <title>Genome sequencing provides insights into the evolution of gene families encoding plant cell wall-degrading enzymes in longhorned beetles.</title>
        <authorList>
            <person name="Shin N.R."/>
            <person name="Okamura Y."/>
            <person name="Kirsch R."/>
            <person name="Pauchet Y."/>
        </authorList>
    </citation>
    <scope>NUCLEOTIDE SEQUENCE</scope>
    <source>
        <strain evidence="5">MMC_N1</strain>
    </source>
</reference>
<dbReference type="Gene3D" id="1.20.1250.20">
    <property type="entry name" value="MFS general substrate transporter like domains"/>
    <property type="match status" value="1"/>
</dbReference>